<evidence type="ECO:0000313" key="1">
    <source>
        <dbReference type="EMBL" id="PTX44149.1"/>
    </source>
</evidence>
<reference evidence="1 2" key="1">
    <citation type="submission" date="2018-04" db="EMBL/GenBank/DDBJ databases">
        <title>Genomic Encyclopedia of Archaeal and Bacterial Type Strains, Phase II (KMG-II): from individual species to whole genera.</title>
        <authorList>
            <person name="Goeker M."/>
        </authorList>
    </citation>
    <scope>NUCLEOTIDE SEQUENCE [LARGE SCALE GENOMIC DNA]</scope>
    <source>
        <strain evidence="1 2">DSM 23082</strain>
    </source>
</reference>
<proteinExistence type="predicted"/>
<organism evidence="1 2">
    <name type="scientific">Christiangramia gaetbulicola</name>
    <dbReference type="NCBI Taxonomy" id="703340"/>
    <lineage>
        <taxon>Bacteria</taxon>
        <taxon>Pseudomonadati</taxon>
        <taxon>Bacteroidota</taxon>
        <taxon>Flavobacteriia</taxon>
        <taxon>Flavobacteriales</taxon>
        <taxon>Flavobacteriaceae</taxon>
        <taxon>Christiangramia</taxon>
    </lineage>
</organism>
<evidence type="ECO:0000313" key="2">
    <source>
        <dbReference type="Proteomes" id="UP000244174"/>
    </source>
</evidence>
<comment type="caution">
    <text evidence="1">The sequence shown here is derived from an EMBL/GenBank/DDBJ whole genome shotgun (WGS) entry which is preliminary data.</text>
</comment>
<gene>
    <name evidence="1" type="ORF">C8P64_0119</name>
</gene>
<dbReference type="AlphaFoldDB" id="A0A2T6AJZ9"/>
<protein>
    <recommendedName>
        <fullName evidence="3">Four helix bundle protein</fullName>
    </recommendedName>
</protein>
<sequence>MQVKYFSGNSDKRNSALYFKAQEIMQISRRISDYIIPDLAVLNENGTEDNRIYFTGDIIRNSHSLILNISKAETEYFQDSRMKYVASVSRLTERLYKSCERLEYASSNGRDFLIILRKEIQKFRKLQRVWRLSL</sequence>
<evidence type="ECO:0008006" key="3">
    <source>
        <dbReference type="Google" id="ProtNLM"/>
    </source>
</evidence>
<dbReference type="EMBL" id="QBKQ01000001">
    <property type="protein sequence ID" value="PTX44149.1"/>
    <property type="molecule type" value="Genomic_DNA"/>
</dbReference>
<keyword evidence="2" id="KW-1185">Reference proteome</keyword>
<dbReference type="Proteomes" id="UP000244174">
    <property type="component" value="Unassembled WGS sequence"/>
</dbReference>
<name>A0A2T6AJZ9_9FLAO</name>
<accession>A0A2T6AJZ9</accession>